<evidence type="ECO:0000256" key="6">
    <source>
        <dbReference type="ARBA" id="ARBA00022840"/>
    </source>
</evidence>
<dbReference type="SUPFAM" id="SSF53067">
    <property type="entry name" value="Actin-like ATPase domain"/>
    <property type="match status" value="2"/>
</dbReference>
<keyword evidence="3 7" id="KW-0547">Nucleotide-binding</keyword>
<feature type="binding site" evidence="7">
    <location>
        <position position="83"/>
    </location>
    <ligand>
        <name>sn-glycerol 3-phosphate</name>
        <dbReference type="ChEBI" id="CHEBI:57597"/>
    </ligand>
</feature>
<keyword evidence="2 7" id="KW-0808">Transferase</keyword>
<dbReference type="InterPro" id="IPR018483">
    <property type="entry name" value="Carb_kinase_FGGY_CS"/>
</dbReference>
<dbReference type="PROSITE" id="PS00933">
    <property type="entry name" value="FGGY_KINASES_1"/>
    <property type="match status" value="1"/>
</dbReference>
<evidence type="ECO:0000259" key="9">
    <source>
        <dbReference type="Pfam" id="PF02782"/>
    </source>
</evidence>
<feature type="binding site" evidence="7">
    <location>
        <position position="13"/>
    </location>
    <ligand>
        <name>ATP</name>
        <dbReference type="ChEBI" id="CHEBI:30616"/>
    </ligand>
</feature>
<comment type="similarity">
    <text evidence="1 7">Belongs to the FGGY kinase family.</text>
</comment>
<evidence type="ECO:0000256" key="3">
    <source>
        <dbReference type="ARBA" id="ARBA00022741"/>
    </source>
</evidence>
<feature type="binding site" evidence="7">
    <location>
        <position position="134"/>
    </location>
    <ligand>
        <name>glycerol</name>
        <dbReference type="ChEBI" id="CHEBI:17754"/>
    </ligand>
</feature>
<evidence type="ECO:0000256" key="2">
    <source>
        <dbReference type="ARBA" id="ARBA00022679"/>
    </source>
</evidence>
<dbReference type="Pfam" id="PF00370">
    <property type="entry name" value="FGGY_N"/>
    <property type="match status" value="1"/>
</dbReference>
<feature type="domain" description="Carbohydrate kinase FGGY N-terminal" evidence="8">
    <location>
        <begin position="5"/>
        <end position="250"/>
    </location>
</feature>
<feature type="binding site" evidence="7">
    <location>
        <position position="12"/>
    </location>
    <ligand>
        <name>ADP</name>
        <dbReference type="ChEBI" id="CHEBI:456216"/>
    </ligand>
</feature>
<feature type="binding site" evidence="7">
    <location>
        <position position="83"/>
    </location>
    <ligand>
        <name>glycerol</name>
        <dbReference type="ChEBI" id="CHEBI:17754"/>
    </ligand>
</feature>
<reference evidence="10" key="1">
    <citation type="journal article" date="2014" name="Int. J. Syst. Evol. Microbiol.">
        <title>Complete genome of a new Firmicutes species belonging to the dominant human colonic microbiota ('Ruminococcus bicirculans') reveals two chromosomes and a selective capacity to utilize plant glucans.</title>
        <authorList>
            <consortium name="NISC Comparative Sequencing Program"/>
            <person name="Wegmann U."/>
            <person name="Louis P."/>
            <person name="Goesmann A."/>
            <person name="Henrissat B."/>
            <person name="Duncan S.H."/>
            <person name="Flint H.J."/>
        </authorList>
    </citation>
    <scope>NUCLEOTIDE SEQUENCE</scope>
    <source>
        <strain evidence="10">CECT 7703</strain>
    </source>
</reference>
<feature type="binding site" evidence="7">
    <location>
        <position position="82"/>
    </location>
    <ligand>
        <name>glycerol</name>
        <dbReference type="ChEBI" id="CHEBI:17754"/>
    </ligand>
</feature>
<keyword evidence="4 7" id="KW-0418">Kinase</keyword>
<comment type="activity regulation">
    <text evidence="7">Inhibited by fructose 1,6-bisphosphate (FBP).</text>
</comment>
<evidence type="ECO:0000256" key="7">
    <source>
        <dbReference type="HAMAP-Rule" id="MF_00186"/>
    </source>
</evidence>
<feature type="binding site" evidence="7">
    <location>
        <position position="308"/>
    </location>
    <ligand>
        <name>ATP</name>
        <dbReference type="ChEBI" id="CHEBI:30616"/>
    </ligand>
</feature>
<dbReference type="PIRSF" id="PIRSF000538">
    <property type="entry name" value="GlpK"/>
    <property type="match status" value="1"/>
</dbReference>
<feature type="domain" description="Carbohydrate kinase FGGY C-terminal" evidence="9">
    <location>
        <begin position="261"/>
        <end position="447"/>
    </location>
</feature>
<dbReference type="Gene3D" id="3.30.420.40">
    <property type="match status" value="2"/>
</dbReference>
<organism evidence="10 11">
    <name type="scientific">Chitinimonas viridis</name>
    <dbReference type="NCBI Taxonomy" id="664880"/>
    <lineage>
        <taxon>Bacteria</taxon>
        <taxon>Pseudomonadati</taxon>
        <taxon>Pseudomonadota</taxon>
        <taxon>Betaproteobacteria</taxon>
        <taxon>Neisseriales</taxon>
        <taxon>Chitinibacteraceae</taxon>
        <taxon>Chitinimonas</taxon>
    </lineage>
</organism>
<protein>
    <recommendedName>
        <fullName evidence="7">Glycerol kinase</fullName>
        <ecNumber evidence="7">2.7.1.30</ecNumber>
    </recommendedName>
    <alternativeName>
        <fullName evidence="7">ATP:glycerol 3-phosphotransferase</fullName>
    </alternativeName>
    <alternativeName>
        <fullName evidence="7">Glycerokinase</fullName>
        <shortName evidence="7">GK</shortName>
    </alternativeName>
</protein>
<dbReference type="InterPro" id="IPR005999">
    <property type="entry name" value="Glycerol_kin"/>
</dbReference>
<feature type="binding site" evidence="7">
    <location>
        <position position="243"/>
    </location>
    <ligand>
        <name>glycerol</name>
        <dbReference type="ChEBI" id="CHEBI:17754"/>
    </ligand>
</feature>
<feature type="binding site" evidence="7">
    <location>
        <position position="243"/>
    </location>
    <ligand>
        <name>sn-glycerol 3-phosphate</name>
        <dbReference type="ChEBI" id="CHEBI:57597"/>
    </ligand>
</feature>
<feature type="binding site" evidence="7">
    <location>
        <position position="12"/>
    </location>
    <ligand>
        <name>sn-glycerol 3-phosphate</name>
        <dbReference type="ChEBI" id="CHEBI:57597"/>
    </ligand>
</feature>
<dbReference type="InterPro" id="IPR043129">
    <property type="entry name" value="ATPase_NBD"/>
</dbReference>
<comment type="caution">
    <text evidence="10">The sequence shown here is derived from an EMBL/GenBank/DDBJ whole genome shotgun (WGS) entry which is preliminary data.</text>
</comment>
<feature type="binding site" evidence="7">
    <location>
        <position position="409"/>
    </location>
    <ligand>
        <name>ADP</name>
        <dbReference type="ChEBI" id="CHEBI:456216"/>
    </ligand>
</feature>
<proteinExistence type="inferred from homology"/>
<feature type="binding site" evidence="7">
    <location>
        <position position="265"/>
    </location>
    <ligand>
        <name>ATP</name>
        <dbReference type="ChEBI" id="CHEBI:30616"/>
    </ligand>
</feature>
<dbReference type="InterPro" id="IPR000577">
    <property type="entry name" value="Carb_kinase_FGGY"/>
</dbReference>
<feature type="binding site" evidence="7">
    <location>
        <position position="12"/>
    </location>
    <ligand>
        <name>ATP</name>
        <dbReference type="ChEBI" id="CHEBI:30616"/>
    </ligand>
</feature>
<feature type="binding site" evidence="7">
    <location>
        <position position="265"/>
    </location>
    <ligand>
        <name>ADP</name>
        <dbReference type="ChEBI" id="CHEBI:456216"/>
    </ligand>
</feature>
<feature type="binding site" evidence="7">
    <location>
        <position position="308"/>
    </location>
    <ligand>
        <name>ADP</name>
        <dbReference type="ChEBI" id="CHEBI:456216"/>
    </ligand>
</feature>
<dbReference type="GO" id="GO:0004370">
    <property type="term" value="F:glycerol kinase activity"/>
    <property type="evidence" value="ECO:0007669"/>
    <property type="project" value="UniProtKB-EC"/>
</dbReference>
<keyword evidence="6 7" id="KW-0067">ATP-binding</keyword>
<evidence type="ECO:0000256" key="5">
    <source>
        <dbReference type="ARBA" id="ARBA00022798"/>
    </source>
</evidence>
<evidence type="ECO:0000313" key="11">
    <source>
        <dbReference type="Proteomes" id="UP001180081"/>
    </source>
</evidence>
<dbReference type="EC" id="2.7.1.30" evidence="7"/>
<evidence type="ECO:0000313" key="10">
    <source>
        <dbReference type="EMBL" id="MDN3578784.1"/>
    </source>
</evidence>
<feature type="binding site" evidence="7">
    <location>
        <position position="244"/>
    </location>
    <ligand>
        <name>glycerol</name>
        <dbReference type="ChEBI" id="CHEBI:17754"/>
    </ligand>
</feature>
<dbReference type="PANTHER" id="PTHR10196:SF78">
    <property type="entry name" value="GLYCEROL KINASE"/>
    <property type="match status" value="1"/>
</dbReference>
<dbReference type="NCBIfam" id="TIGR01311">
    <property type="entry name" value="glycerol_kin"/>
    <property type="match status" value="1"/>
</dbReference>
<comment type="pathway">
    <text evidence="7">Polyol metabolism; glycerol degradation via glycerol kinase pathway; sn-glycerol 3-phosphate from glycerol: step 1/1.</text>
</comment>
<dbReference type="NCBIfam" id="NF000756">
    <property type="entry name" value="PRK00047.1"/>
    <property type="match status" value="1"/>
</dbReference>
<feature type="binding site" evidence="7">
    <location>
        <position position="134"/>
    </location>
    <ligand>
        <name>sn-glycerol 3-phosphate</name>
        <dbReference type="ChEBI" id="CHEBI:57597"/>
    </ligand>
</feature>
<name>A0ABT8B956_9NEIS</name>
<evidence type="ECO:0000256" key="4">
    <source>
        <dbReference type="ARBA" id="ARBA00022777"/>
    </source>
</evidence>
<dbReference type="CDD" id="cd07786">
    <property type="entry name" value="FGGY_EcGK_like"/>
    <property type="match status" value="1"/>
</dbReference>
<feature type="binding site" evidence="7">
    <location>
        <position position="413"/>
    </location>
    <ligand>
        <name>ADP</name>
        <dbReference type="ChEBI" id="CHEBI:456216"/>
    </ligand>
</feature>
<dbReference type="Pfam" id="PF02782">
    <property type="entry name" value="FGGY_C"/>
    <property type="match status" value="1"/>
</dbReference>
<feature type="binding site" evidence="7">
    <location>
        <position position="14"/>
    </location>
    <ligand>
        <name>ATP</name>
        <dbReference type="ChEBI" id="CHEBI:30616"/>
    </ligand>
</feature>
<dbReference type="Proteomes" id="UP001180081">
    <property type="component" value="Unassembled WGS sequence"/>
</dbReference>
<dbReference type="PANTHER" id="PTHR10196">
    <property type="entry name" value="SUGAR KINASE"/>
    <property type="match status" value="1"/>
</dbReference>
<dbReference type="RefSeq" id="WP_290334106.1">
    <property type="nucleotide sequence ID" value="NZ_JAUFPU010000018.1"/>
</dbReference>
<evidence type="ECO:0000256" key="1">
    <source>
        <dbReference type="ARBA" id="ARBA00009156"/>
    </source>
</evidence>
<sequence length="494" mass="53512">MPHAILSIDQGTTSTRAMLFDRAGKVLARAQTELPQHYPADGWVEHDALHIWQDTLAVVRDALATAGLAATDIAAIGVTNQRETTVVWDRQTGQPIHPAIVWQDRRTAAWCAAHHTPEREQWLADKTGLLLDPYFSASKIAWLLDHVAGARQRAEAGELAFGTIDSWLIWQLTGGAVHATDATNACRTLLFNLHTQDWDPELLAFFGVPASLLPQVRDCAADYGSSLPELFGAAIPIRGVAGDQQAATVGQACFAPGMVKSTYGTGCFMVMNTGSEMVRSRNRLITTLAYRLDGQPTFALEGSIFIAGAAVQWLRDAVKLIGSAAESEKWAREVDDTHGVYLVPAFTGLGAPYWDPQARGAIIGLTRDSGIAVIVRAALESVCYQTRDLLEAMRADGTTLPAALRVDGGMAGNDWVMQFLADLLDTPVERPTITETTALGAAYLAGLGIGLYANLEEISQLWACQQHFSPAMATERRVSLYDGWVEAVSRVRSK</sequence>
<reference evidence="10" key="2">
    <citation type="submission" date="2023-06" db="EMBL/GenBank/DDBJ databases">
        <authorList>
            <person name="Lucena T."/>
            <person name="Sun Q."/>
        </authorList>
    </citation>
    <scope>NUCLEOTIDE SEQUENCE</scope>
    <source>
        <strain evidence="10">CECT 7703</strain>
    </source>
</reference>
<dbReference type="HAMAP" id="MF_00186">
    <property type="entry name" value="Glycerol_kin"/>
    <property type="match status" value="1"/>
</dbReference>
<keyword evidence="11" id="KW-1185">Reference proteome</keyword>
<comment type="function">
    <text evidence="7">Key enzyme in the regulation of glycerol uptake and metabolism. Catalyzes the phosphorylation of glycerol to yield sn-glycerol 3-phosphate.</text>
</comment>
<feature type="binding site" evidence="7">
    <location>
        <position position="82"/>
    </location>
    <ligand>
        <name>sn-glycerol 3-phosphate</name>
        <dbReference type="ChEBI" id="CHEBI:57597"/>
    </ligand>
</feature>
<dbReference type="EMBL" id="JAUFPU010000018">
    <property type="protein sequence ID" value="MDN3578784.1"/>
    <property type="molecule type" value="Genomic_DNA"/>
</dbReference>
<gene>
    <name evidence="7 10" type="primary">glpK</name>
    <name evidence="10" type="ORF">QWZ03_18620</name>
</gene>
<dbReference type="InterPro" id="IPR018484">
    <property type="entry name" value="FGGY_N"/>
</dbReference>
<feature type="binding site" evidence="7">
    <location>
        <position position="409"/>
    </location>
    <ligand>
        <name>ATP</name>
        <dbReference type="ChEBI" id="CHEBI:30616"/>
    </ligand>
</feature>
<feature type="binding site" evidence="7">
    <location>
        <position position="312"/>
    </location>
    <ligand>
        <name>ATP</name>
        <dbReference type="ChEBI" id="CHEBI:30616"/>
    </ligand>
</feature>
<accession>A0ABT8B956</accession>
<feature type="binding site" evidence="7">
    <location>
        <position position="16"/>
    </location>
    <ligand>
        <name>ADP</name>
        <dbReference type="ChEBI" id="CHEBI:456216"/>
    </ligand>
</feature>
<dbReference type="InterPro" id="IPR018485">
    <property type="entry name" value="FGGY_C"/>
</dbReference>
<evidence type="ECO:0000259" key="8">
    <source>
        <dbReference type="Pfam" id="PF00370"/>
    </source>
</evidence>
<keyword evidence="5 7" id="KW-0319">Glycerol metabolism</keyword>
<comment type="catalytic activity">
    <reaction evidence="7">
        <text>glycerol + ATP = sn-glycerol 3-phosphate + ADP + H(+)</text>
        <dbReference type="Rhea" id="RHEA:21644"/>
        <dbReference type="ChEBI" id="CHEBI:15378"/>
        <dbReference type="ChEBI" id="CHEBI:17754"/>
        <dbReference type="ChEBI" id="CHEBI:30616"/>
        <dbReference type="ChEBI" id="CHEBI:57597"/>
        <dbReference type="ChEBI" id="CHEBI:456216"/>
        <dbReference type="EC" id="2.7.1.30"/>
    </reaction>
</comment>